<sequence length="459" mass="52446">MCSLKSFCPMYHNVSFHGGVFALYRALWSFLVFSLTDILDLVILKLVTWNVGDEEPLADFTDLLDLKTDPLPDIYGIGLQEVVSGEYGAYKSSWTALFNDILAPKGFCLLKAVKMQGLLLVVYIKKEDLLCATHVESEISRAGMGGWWGNKGGVSIRFDLNGVNVIIVNAHLAAHRHNSAERIEDFLTVLDTQKFRDKDVDHILDHDYVFWIGDLNFRIDDLTQEEVQNLIEKKDFETLRKKDQDHLARKAGTCVEASSEGQLDFPPTYKFDKGTDTYDSSGKRRVPAWCDRILWQVHDDAFEKITIAAELLEYKSLPFYVLSDHKPVVATFKLKVFPCQKFPAPVIFDVEKCWKAGQNVVVRYKMRKNSELMSSSRDWIGLYKDDFKHLNDYVTYVWARELAEGCPEGVEVTFSGRYLSGCRGSYRVAYISNYKDTLLGLSEEFQLKLSHKTDISILK</sequence>
<evidence type="ECO:0000259" key="2">
    <source>
        <dbReference type="SMART" id="SM00128"/>
    </source>
</evidence>
<accession>K1PII2</accession>
<comment type="similarity">
    <text evidence="1">Belongs to the inositol 1,4,5-trisphosphate 5-phosphatase type II family.</text>
</comment>
<dbReference type="GO" id="GO:0001726">
    <property type="term" value="C:ruffle"/>
    <property type="evidence" value="ECO:0007669"/>
    <property type="project" value="TreeGrafter"/>
</dbReference>
<evidence type="ECO:0000256" key="1">
    <source>
        <dbReference type="ARBA" id="ARBA00005910"/>
    </source>
</evidence>
<dbReference type="SUPFAM" id="SSF56219">
    <property type="entry name" value="DNase I-like"/>
    <property type="match status" value="1"/>
</dbReference>
<dbReference type="HOGENOM" id="CLU_011711_3_2_1"/>
<feature type="domain" description="Inositol polyphosphate-related phosphatase" evidence="2">
    <location>
        <begin position="40"/>
        <end position="340"/>
    </location>
</feature>
<dbReference type="FunCoup" id="K1PII2">
    <property type="interactions" value="1371"/>
</dbReference>
<dbReference type="GO" id="GO:0004439">
    <property type="term" value="F:phosphatidylinositol-4,5-bisphosphate 5-phosphatase activity"/>
    <property type="evidence" value="ECO:0007669"/>
    <property type="project" value="TreeGrafter"/>
</dbReference>
<dbReference type="PANTHER" id="PTHR11200:SF275">
    <property type="entry name" value="LD06095P"/>
    <property type="match status" value="1"/>
</dbReference>
<dbReference type="Gene3D" id="2.60.40.2840">
    <property type="match status" value="1"/>
</dbReference>
<dbReference type="InterPro" id="IPR000300">
    <property type="entry name" value="IPPc"/>
</dbReference>
<evidence type="ECO:0000313" key="3">
    <source>
        <dbReference type="EMBL" id="EKC23792.1"/>
    </source>
</evidence>
<dbReference type="GO" id="GO:0005886">
    <property type="term" value="C:plasma membrane"/>
    <property type="evidence" value="ECO:0007669"/>
    <property type="project" value="TreeGrafter"/>
</dbReference>
<dbReference type="AlphaFoldDB" id="K1PII2"/>
<dbReference type="SMART" id="SM00128">
    <property type="entry name" value="IPPc"/>
    <property type="match status" value="1"/>
</dbReference>
<dbReference type="Gene3D" id="3.60.10.10">
    <property type="entry name" value="Endonuclease/exonuclease/phosphatase"/>
    <property type="match status" value="1"/>
</dbReference>
<protein>
    <submittedName>
        <fullName evidence="3">Inositol polyphosphate 5-phosphatase K</fullName>
    </submittedName>
</protein>
<dbReference type="InterPro" id="IPR036691">
    <property type="entry name" value="Endo/exonu/phosph_ase_sf"/>
</dbReference>
<dbReference type="Pfam" id="PF22669">
    <property type="entry name" value="Exo_endo_phos2"/>
    <property type="match status" value="1"/>
</dbReference>
<dbReference type="EMBL" id="JH819175">
    <property type="protein sequence ID" value="EKC23792.1"/>
    <property type="molecule type" value="Genomic_DNA"/>
</dbReference>
<reference evidence="3" key="1">
    <citation type="journal article" date="2012" name="Nature">
        <title>The oyster genome reveals stress adaptation and complexity of shell formation.</title>
        <authorList>
            <person name="Zhang G."/>
            <person name="Fang X."/>
            <person name="Guo X."/>
            <person name="Li L."/>
            <person name="Luo R."/>
            <person name="Xu F."/>
            <person name="Yang P."/>
            <person name="Zhang L."/>
            <person name="Wang X."/>
            <person name="Qi H."/>
            <person name="Xiong Z."/>
            <person name="Que H."/>
            <person name="Xie Y."/>
            <person name="Holland P.W."/>
            <person name="Paps J."/>
            <person name="Zhu Y."/>
            <person name="Wu F."/>
            <person name="Chen Y."/>
            <person name="Wang J."/>
            <person name="Peng C."/>
            <person name="Meng J."/>
            <person name="Yang L."/>
            <person name="Liu J."/>
            <person name="Wen B."/>
            <person name="Zhang N."/>
            <person name="Huang Z."/>
            <person name="Zhu Q."/>
            <person name="Feng Y."/>
            <person name="Mount A."/>
            <person name="Hedgecock D."/>
            <person name="Xu Z."/>
            <person name="Liu Y."/>
            <person name="Domazet-Loso T."/>
            <person name="Du Y."/>
            <person name="Sun X."/>
            <person name="Zhang S."/>
            <person name="Liu B."/>
            <person name="Cheng P."/>
            <person name="Jiang X."/>
            <person name="Li J."/>
            <person name="Fan D."/>
            <person name="Wang W."/>
            <person name="Fu W."/>
            <person name="Wang T."/>
            <person name="Wang B."/>
            <person name="Zhang J."/>
            <person name="Peng Z."/>
            <person name="Li Y."/>
            <person name="Li N."/>
            <person name="Wang J."/>
            <person name="Chen M."/>
            <person name="He Y."/>
            <person name="Tan F."/>
            <person name="Song X."/>
            <person name="Zheng Q."/>
            <person name="Huang R."/>
            <person name="Yang H."/>
            <person name="Du X."/>
            <person name="Chen L."/>
            <person name="Yang M."/>
            <person name="Gaffney P.M."/>
            <person name="Wang S."/>
            <person name="Luo L."/>
            <person name="She Z."/>
            <person name="Ming Y."/>
            <person name="Huang W."/>
            <person name="Zhang S."/>
            <person name="Huang B."/>
            <person name="Zhang Y."/>
            <person name="Qu T."/>
            <person name="Ni P."/>
            <person name="Miao G."/>
            <person name="Wang J."/>
            <person name="Wang Q."/>
            <person name="Steinberg C.E."/>
            <person name="Wang H."/>
            <person name="Li N."/>
            <person name="Qian L."/>
            <person name="Zhang G."/>
            <person name="Li Y."/>
            <person name="Yang H."/>
            <person name="Liu X."/>
            <person name="Wang J."/>
            <person name="Yin Y."/>
            <person name="Wang J."/>
        </authorList>
    </citation>
    <scope>NUCLEOTIDE SEQUENCE [LARGE SCALE GENOMIC DNA]</scope>
    <source>
        <strain evidence="3">05x7-T-G4-1.051#20</strain>
    </source>
</reference>
<dbReference type="InterPro" id="IPR046985">
    <property type="entry name" value="IP5"/>
</dbReference>
<dbReference type="PANTHER" id="PTHR11200">
    <property type="entry name" value="INOSITOL 5-PHOSPHATASE"/>
    <property type="match status" value="1"/>
</dbReference>
<dbReference type="InterPro" id="IPR041611">
    <property type="entry name" value="SKICH"/>
</dbReference>
<gene>
    <name evidence="3" type="ORF">CGI_10007226</name>
</gene>
<organism evidence="3">
    <name type="scientific">Magallana gigas</name>
    <name type="common">Pacific oyster</name>
    <name type="synonym">Crassostrea gigas</name>
    <dbReference type="NCBI Taxonomy" id="29159"/>
    <lineage>
        <taxon>Eukaryota</taxon>
        <taxon>Metazoa</taxon>
        <taxon>Spiralia</taxon>
        <taxon>Lophotrochozoa</taxon>
        <taxon>Mollusca</taxon>
        <taxon>Bivalvia</taxon>
        <taxon>Autobranchia</taxon>
        <taxon>Pteriomorphia</taxon>
        <taxon>Ostreida</taxon>
        <taxon>Ostreoidea</taxon>
        <taxon>Ostreidae</taxon>
        <taxon>Magallana</taxon>
    </lineage>
</organism>
<name>K1PII2_MAGGI</name>
<dbReference type="FunFam" id="2.60.40.2840:FF:000003">
    <property type="entry name" value="Phosphatidylinositol 4,5-bisphosphate 5-phosphatase A"/>
    <property type="match status" value="1"/>
</dbReference>
<dbReference type="Pfam" id="PF17751">
    <property type="entry name" value="SKICH"/>
    <property type="match status" value="1"/>
</dbReference>
<dbReference type="GO" id="GO:0046856">
    <property type="term" value="P:phosphatidylinositol dephosphorylation"/>
    <property type="evidence" value="ECO:0007669"/>
    <property type="project" value="InterPro"/>
</dbReference>
<dbReference type="GO" id="GO:0005737">
    <property type="term" value="C:cytoplasm"/>
    <property type="evidence" value="ECO:0007669"/>
    <property type="project" value="TreeGrafter"/>
</dbReference>
<dbReference type="InParanoid" id="K1PII2"/>
<proteinExistence type="inferred from homology"/>